<gene>
    <name evidence="2" type="ORF">LCMFKOLL_00027</name>
</gene>
<organism evidence="2">
    <name type="scientific">Candidatus Methanophaga sp. ANME-1 ERB7</name>
    <dbReference type="NCBI Taxonomy" id="2759913"/>
    <lineage>
        <taxon>Archaea</taxon>
        <taxon>Methanobacteriati</taxon>
        <taxon>Methanobacteriota</taxon>
        <taxon>Stenosarchaea group</taxon>
        <taxon>Methanomicrobia</taxon>
        <taxon>Candidatus Methanophagales</taxon>
        <taxon>Candidatus Methanophagaceae</taxon>
        <taxon>Candidatus Methanophaga</taxon>
    </lineage>
</organism>
<protein>
    <submittedName>
        <fullName evidence="2">Uncharacterized protein</fullName>
    </submittedName>
</protein>
<dbReference type="AlphaFoldDB" id="A0A7G9ZBJ7"/>
<feature type="transmembrane region" description="Helical" evidence="1">
    <location>
        <begin position="156"/>
        <end position="179"/>
    </location>
</feature>
<feature type="transmembrane region" description="Helical" evidence="1">
    <location>
        <begin position="58"/>
        <end position="76"/>
    </location>
</feature>
<sequence length="200" mass="23269">MTNNNNSLDILKMEYQSCRNKLDDLDNFLKDLRLKGITIVTGFITGNGLLLKFECLDLTILVSFVTIMLTLNLWVYDHKYNMFLVGTAERAQQIENRLQVEINGSEEGVKMLTNKLSEVYRTLPAHIAITAPVTYSLLGFIELGIFLYSFFLKGDLWLLIVASIVSIFFIYIIFHLWYLRKKAEPWFKWPTLPKLFGRKK</sequence>
<proteinExistence type="predicted"/>
<evidence type="ECO:0000313" key="2">
    <source>
        <dbReference type="EMBL" id="QNO57631.1"/>
    </source>
</evidence>
<evidence type="ECO:0000256" key="1">
    <source>
        <dbReference type="SAM" id="Phobius"/>
    </source>
</evidence>
<keyword evidence="1" id="KW-0812">Transmembrane</keyword>
<reference evidence="2" key="1">
    <citation type="submission" date="2020-06" db="EMBL/GenBank/DDBJ databases">
        <title>Unique genomic features of the anaerobic methanotrophic archaea.</title>
        <authorList>
            <person name="Chadwick G.L."/>
            <person name="Skennerton C.T."/>
            <person name="Laso-Perez R."/>
            <person name="Leu A.O."/>
            <person name="Speth D.R."/>
            <person name="Yu H."/>
            <person name="Morgan-Lang C."/>
            <person name="Hatzenpichler R."/>
            <person name="Goudeau D."/>
            <person name="Malmstrom R."/>
            <person name="Brazelton W.J."/>
            <person name="Woyke T."/>
            <person name="Hallam S.J."/>
            <person name="Tyson G.W."/>
            <person name="Wegener G."/>
            <person name="Boetius A."/>
            <person name="Orphan V."/>
        </authorList>
    </citation>
    <scope>NUCLEOTIDE SEQUENCE</scope>
</reference>
<keyword evidence="1" id="KW-1133">Transmembrane helix</keyword>
<dbReference type="EMBL" id="MT631696">
    <property type="protein sequence ID" value="QNO57631.1"/>
    <property type="molecule type" value="Genomic_DNA"/>
</dbReference>
<keyword evidence="1" id="KW-0472">Membrane</keyword>
<feature type="transmembrane region" description="Helical" evidence="1">
    <location>
        <begin position="125"/>
        <end position="150"/>
    </location>
</feature>
<accession>A0A7G9ZBJ7</accession>
<name>A0A7G9ZBJ7_9EURY</name>